<accession>A0A7C5Q249</accession>
<sequence>MRFPLLVIVPFLAISLLSCERKEKFHGTVYDKPAEEFCLTNWREGSERKVCLSDFRGKVVMIFFGYTHCPDVCPTALQVLAETLKLLPEADRGKVQVLFITVDPERDGPEITQKYAEYFHPSFLGLTGSPEEIKKVAKDYMVYYGKVEGQSEGGYLVDHTALIYLIDQKGNLKLLYPSMRQKPELIAEDLKKLL</sequence>
<dbReference type="PROSITE" id="PS51352">
    <property type="entry name" value="THIOREDOXIN_2"/>
    <property type="match status" value="1"/>
</dbReference>
<dbReference type="InterPro" id="IPR036249">
    <property type="entry name" value="Thioredoxin-like_sf"/>
</dbReference>
<protein>
    <submittedName>
        <fullName evidence="6">SCO family protein</fullName>
    </submittedName>
</protein>
<organism evidence="6">
    <name type="scientific">Aquifex aeolicus</name>
    <dbReference type="NCBI Taxonomy" id="63363"/>
    <lineage>
        <taxon>Bacteria</taxon>
        <taxon>Pseudomonadati</taxon>
        <taxon>Aquificota</taxon>
        <taxon>Aquificia</taxon>
        <taxon>Aquificales</taxon>
        <taxon>Aquificaceae</taxon>
        <taxon>Aquifex</taxon>
    </lineage>
</organism>
<evidence type="ECO:0000256" key="4">
    <source>
        <dbReference type="PIRSR" id="PIRSR603782-2"/>
    </source>
</evidence>
<evidence type="ECO:0000313" key="6">
    <source>
        <dbReference type="EMBL" id="HHJ63653.1"/>
    </source>
</evidence>
<dbReference type="PANTHER" id="PTHR12151:SF25">
    <property type="entry name" value="LINALOOL DEHYDRATASE_ISOMERASE DOMAIN-CONTAINING PROTEIN"/>
    <property type="match status" value="1"/>
</dbReference>
<dbReference type="Proteomes" id="UP000885792">
    <property type="component" value="Unassembled WGS sequence"/>
</dbReference>
<dbReference type="InterPro" id="IPR003782">
    <property type="entry name" value="SCO1/SenC"/>
</dbReference>
<keyword evidence="3" id="KW-0479">Metal-binding</keyword>
<feature type="binding site" evidence="3">
    <location>
        <position position="69"/>
    </location>
    <ligand>
        <name>Cu cation</name>
        <dbReference type="ChEBI" id="CHEBI:23378"/>
    </ligand>
</feature>
<dbReference type="PANTHER" id="PTHR12151">
    <property type="entry name" value="ELECTRON TRANSPORT PROTIN SCO1/SENC FAMILY MEMBER"/>
    <property type="match status" value="1"/>
</dbReference>
<proteinExistence type="inferred from homology"/>
<dbReference type="Gene3D" id="3.40.30.10">
    <property type="entry name" value="Glutaredoxin"/>
    <property type="match status" value="1"/>
</dbReference>
<evidence type="ECO:0000259" key="5">
    <source>
        <dbReference type="PROSITE" id="PS51352"/>
    </source>
</evidence>
<feature type="binding site" evidence="3">
    <location>
        <position position="159"/>
    </location>
    <ligand>
        <name>Cu cation</name>
        <dbReference type="ChEBI" id="CHEBI:23378"/>
    </ligand>
</feature>
<feature type="binding site" evidence="3">
    <location>
        <position position="73"/>
    </location>
    <ligand>
        <name>Cu cation</name>
        <dbReference type="ChEBI" id="CHEBI:23378"/>
    </ligand>
</feature>
<comment type="caution">
    <text evidence="6">The sequence shown here is derived from an EMBL/GenBank/DDBJ whole genome shotgun (WGS) entry which is preliminary data.</text>
</comment>
<dbReference type="AlphaFoldDB" id="A0A7C5Q249"/>
<keyword evidence="2 3" id="KW-0186">Copper</keyword>
<keyword evidence="4" id="KW-1015">Disulfide bond</keyword>
<comment type="similarity">
    <text evidence="1">Belongs to the SCO1/2 family.</text>
</comment>
<dbReference type="EMBL" id="DRNB01000068">
    <property type="protein sequence ID" value="HHJ63653.1"/>
    <property type="molecule type" value="Genomic_DNA"/>
</dbReference>
<feature type="disulfide bond" description="Redox-active" evidence="4">
    <location>
        <begin position="69"/>
        <end position="73"/>
    </location>
</feature>
<dbReference type="InterPro" id="IPR013766">
    <property type="entry name" value="Thioredoxin_domain"/>
</dbReference>
<dbReference type="Pfam" id="PF02630">
    <property type="entry name" value="SCO1-SenC"/>
    <property type="match status" value="1"/>
</dbReference>
<dbReference type="FunFam" id="3.40.30.10:FF:000013">
    <property type="entry name" value="Blast:Protein SCO1 homolog, mitochondrial"/>
    <property type="match status" value="1"/>
</dbReference>
<reference evidence="6" key="1">
    <citation type="journal article" date="2020" name="mSystems">
        <title>Genome- and Community-Level Interaction Insights into Carbon Utilization and Element Cycling Functions of Hydrothermarchaeota in Hydrothermal Sediment.</title>
        <authorList>
            <person name="Zhou Z."/>
            <person name="Liu Y."/>
            <person name="Xu W."/>
            <person name="Pan J."/>
            <person name="Luo Z.H."/>
            <person name="Li M."/>
        </authorList>
    </citation>
    <scope>NUCLEOTIDE SEQUENCE [LARGE SCALE GENOMIC DNA]</scope>
    <source>
        <strain evidence="6">HyVt-501</strain>
    </source>
</reference>
<name>A0A7C5Q249_AQUAO</name>
<dbReference type="PROSITE" id="PS51257">
    <property type="entry name" value="PROKAR_LIPOPROTEIN"/>
    <property type="match status" value="1"/>
</dbReference>
<dbReference type="CDD" id="cd02968">
    <property type="entry name" value="SCO"/>
    <property type="match status" value="1"/>
</dbReference>
<feature type="domain" description="Thioredoxin" evidence="5">
    <location>
        <begin position="28"/>
        <end position="194"/>
    </location>
</feature>
<evidence type="ECO:0000256" key="1">
    <source>
        <dbReference type="ARBA" id="ARBA00010996"/>
    </source>
</evidence>
<dbReference type="GO" id="GO:0046872">
    <property type="term" value="F:metal ion binding"/>
    <property type="evidence" value="ECO:0007669"/>
    <property type="project" value="UniProtKB-KW"/>
</dbReference>
<dbReference type="SUPFAM" id="SSF52833">
    <property type="entry name" value="Thioredoxin-like"/>
    <property type="match status" value="1"/>
</dbReference>
<evidence type="ECO:0000256" key="2">
    <source>
        <dbReference type="ARBA" id="ARBA00023008"/>
    </source>
</evidence>
<evidence type="ECO:0000256" key="3">
    <source>
        <dbReference type="PIRSR" id="PIRSR603782-1"/>
    </source>
</evidence>
<gene>
    <name evidence="6" type="ORF">ENJ61_01975</name>
</gene>